<keyword evidence="6" id="KW-1185">Reference proteome</keyword>
<evidence type="ECO:0000313" key="6">
    <source>
        <dbReference type="Proteomes" id="UP001156694"/>
    </source>
</evidence>
<protein>
    <submittedName>
        <fullName evidence="5">Homoprotocatechuate degradation operon regulator, HpaR</fullName>
    </submittedName>
</protein>
<name>A0ABQ5VX43_9RHOB</name>
<evidence type="ECO:0000256" key="2">
    <source>
        <dbReference type="ARBA" id="ARBA00023125"/>
    </source>
</evidence>
<dbReference type="Proteomes" id="UP001156694">
    <property type="component" value="Unassembled WGS sequence"/>
</dbReference>
<dbReference type="Gene3D" id="1.10.10.10">
    <property type="entry name" value="Winged helix-like DNA-binding domain superfamily/Winged helix DNA-binding domain"/>
    <property type="match status" value="1"/>
</dbReference>
<dbReference type="InterPro" id="IPR000835">
    <property type="entry name" value="HTH_MarR-typ"/>
</dbReference>
<dbReference type="RefSeq" id="WP_284378839.1">
    <property type="nucleotide sequence ID" value="NZ_BSNN01000005.1"/>
</dbReference>
<dbReference type="PANTHER" id="PTHR33164:SF13">
    <property type="entry name" value="4-HYDROXYPHENYLACETATE CATABOLISM PROTEIN"/>
    <property type="match status" value="1"/>
</dbReference>
<dbReference type="Pfam" id="PF01047">
    <property type="entry name" value="MarR"/>
    <property type="match status" value="1"/>
</dbReference>
<accession>A0ABQ5VX43</accession>
<dbReference type="PANTHER" id="PTHR33164">
    <property type="entry name" value="TRANSCRIPTIONAL REGULATOR, MARR FAMILY"/>
    <property type="match status" value="1"/>
</dbReference>
<dbReference type="SUPFAM" id="SSF46785">
    <property type="entry name" value="Winged helix' DNA-binding domain"/>
    <property type="match status" value="1"/>
</dbReference>
<keyword evidence="1" id="KW-0805">Transcription regulation</keyword>
<sequence>MIDKTDAVQLRSTKRSLPIALLRARETLMAPVREMLSQSQISEQKWRVLRVIHEDGPLEQTTIAERACLLLPSLTRILRAMEQDGFVSRVPGETDRRKSVVTITPQGMEIIQRHASESNALFERLEREFGPQDWDTLLELLNRLRKMDV</sequence>
<dbReference type="PROSITE" id="PS01117">
    <property type="entry name" value="HTH_MARR_1"/>
    <property type="match status" value="1"/>
</dbReference>
<feature type="domain" description="HTH marR-type" evidence="4">
    <location>
        <begin position="14"/>
        <end position="146"/>
    </location>
</feature>
<dbReference type="EMBL" id="BSNN01000005">
    <property type="protein sequence ID" value="GLQ35830.1"/>
    <property type="molecule type" value="Genomic_DNA"/>
</dbReference>
<dbReference type="SMART" id="SM00347">
    <property type="entry name" value="HTH_MARR"/>
    <property type="match status" value="1"/>
</dbReference>
<dbReference type="InterPro" id="IPR023187">
    <property type="entry name" value="Tscrpt_reg_MarR-type_CS"/>
</dbReference>
<evidence type="ECO:0000259" key="4">
    <source>
        <dbReference type="PROSITE" id="PS50995"/>
    </source>
</evidence>
<keyword evidence="3" id="KW-0804">Transcription</keyword>
<dbReference type="NCBIfam" id="TIGR02337">
    <property type="entry name" value="HpaR"/>
    <property type="match status" value="1"/>
</dbReference>
<reference evidence="6" key="1">
    <citation type="journal article" date="2019" name="Int. J. Syst. Evol. Microbiol.">
        <title>The Global Catalogue of Microorganisms (GCM) 10K type strain sequencing project: providing services to taxonomists for standard genome sequencing and annotation.</title>
        <authorList>
            <consortium name="The Broad Institute Genomics Platform"/>
            <consortium name="The Broad Institute Genome Sequencing Center for Infectious Disease"/>
            <person name="Wu L."/>
            <person name="Ma J."/>
        </authorList>
    </citation>
    <scope>NUCLEOTIDE SEQUENCE [LARGE SCALE GENOMIC DNA]</scope>
    <source>
        <strain evidence="6">NBRC 110140</strain>
    </source>
</reference>
<evidence type="ECO:0000313" key="5">
    <source>
        <dbReference type="EMBL" id="GLQ35830.1"/>
    </source>
</evidence>
<dbReference type="PRINTS" id="PR00598">
    <property type="entry name" value="HTHMARR"/>
</dbReference>
<dbReference type="InterPro" id="IPR036388">
    <property type="entry name" value="WH-like_DNA-bd_sf"/>
</dbReference>
<dbReference type="InterPro" id="IPR036390">
    <property type="entry name" value="WH_DNA-bd_sf"/>
</dbReference>
<evidence type="ECO:0000256" key="3">
    <source>
        <dbReference type="ARBA" id="ARBA00023163"/>
    </source>
</evidence>
<comment type="caution">
    <text evidence="5">The sequence shown here is derived from an EMBL/GenBank/DDBJ whole genome shotgun (WGS) entry which is preliminary data.</text>
</comment>
<dbReference type="InterPro" id="IPR012712">
    <property type="entry name" value="HpaR/FarR"/>
</dbReference>
<organism evidence="5 6">
    <name type="scientific">Amylibacter marinus</name>
    <dbReference type="NCBI Taxonomy" id="1475483"/>
    <lineage>
        <taxon>Bacteria</taxon>
        <taxon>Pseudomonadati</taxon>
        <taxon>Pseudomonadota</taxon>
        <taxon>Alphaproteobacteria</taxon>
        <taxon>Rhodobacterales</taxon>
        <taxon>Paracoccaceae</taxon>
        <taxon>Amylibacter</taxon>
    </lineage>
</organism>
<dbReference type="InterPro" id="IPR039422">
    <property type="entry name" value="MarR/SlyA-like"/>
</dbReference>
<gene>
    <name evidence="5" type="ORF">GCM10007939_21130</name>
</gene>
<proteinExistence type="predicted"/>
<dbReference type="PROSITE" id="PS50995">
    <property type="entry name" value="HTH_MARR_2"/>
    <property type="match status" value="1"/>
</dbReference>
<evidence type="ECO:0000256" key="1">
    <source>
        <dbReference type="ARBA" id="ARBA00023015"/>
    </source>
</evidence>
<keyword evidence="2" id="KW-0238">DNA-binding</keyword>